<evidence type="ECO:0000256" key="10">
    <source>
        <dbReference type="ARBA" id="ARBA00049563"/>
    </source>
</evidence>
<evidence type="ECO:0000256" key="14">
    <source>
        <dbReference type="RuleBase" id="RU003785"/>
    </source>
</evidence>
<evidence type="ECO:0000313" key="15">
    <source>
        <dbReference type="EMBL" id="ASQ29869.1"/>
    </source>
</evidence>
<evidence type="ECO:0000256" key="5">
    <source>
        <dbReference type="ARBA" id="ARBA00022679"/>
    </source>
</evidence>
<evidence type="ECO:0000256" key="7">
    <source>
        <dbReference type="ARBA" id="ARBA00022741"/>
    </source>
</evidence>
<evidence type="ECO:0000256" key="2">
    <source>
        <dbReference type="ARBA" id="ARBA00003213"/>
    </source>
</evidence>
<sequence>MFFEFAILASTASGKSALAHNLALKHKACILSLDSLCVYKEINIASAKPSLEQLNEVRYFGVNLLSVDENFNVALFFNEYERAKAHAKAHNQALIIVGGTSFYLRALMQGLSQKVEDVDCKLSNDELFALVKKIDKNAKIEKNDTYRLKKWFSIYERTKEIPSLYLERTLKKALIEKLQIFDLNLQKDRVLNNIKQRTKSMIENGLIEEARALFNKYDANLKPLKSIGLKECKDFLDEKISKEELELLINTHTAQLAKRQRTFNKKFSSTKINENAFEEISLWIEKLRSGRV</sequence>
<dbReference type="GO" id="GO:0006400">
    <property type="term" value="P:tRNA modification"/>
    <property type="evidence" value="ECO:0007669"/>
    <property type="project" value="TreeGrafter"/>
</dbReference>
<dbReference type="InterPro" id="IPR018022">
    <property type="entry name" value="IPT"/>
</dbReference>
<dbReference type="Pfam" id="PF01715">
    <property type="entry name" value="IPPT"/>
    <property type="match status" value="1"/>
</dbReference>
<dbReference type="InterPro" id="IPR039657">
    <property type="entry name" value="Dimethylallyltransferase"/>
</dbReference>
<comment type="similarity">
    <text evidence="3 11 14">Belongs to the IPP transferase family.</text>
</comment>
<evidence type="ECO:0000256" key="8">
    <source>
        <dbReference type="ARBA" id="ARBA00022840"/>
    </source>
</evidence>
<feature type="binding site" evidence="11">
    <location>
        <begin position="9"/>
        <end position="16"/>
    </location>
    <ligand>
        <name>ATP</name>
        <dbReference type="ChEBI" id="CHEBI:30616"/>
    </ligand>
</feature>
<comment type="function">
    <text evidence="2 11 13">Catalyzes the transfer of a dimethylallyl group onto the adenine at position 37 in tRNAs that read codons beginning with uridine, leading to the formation of N6-(dimethylallyl)adenosine (i(6)A).</text>
</comment>
<feature type="site" description="Interaction with substrate tRNA" evidence="11">
    <location>
        <position position="100"/>
    </location>
</feature>
<protein>
    <recommendedName>
        <fullName evidence="11">tRNA dimethylallyltransferase</fullName>
        <ecNumber evidence="11">2.5.1.75</ecNumber>
    </recommendedName>
    <alternativeName>
        <fullName evidence="11">Dimethylallyl diphosphate:tRNA dimethylallyltransferase</fullName>
        <shortName evidence="11">DMAPP:tRNA dimethylallyltransferase</shortName>
        <shortName evidence="11">DMATase</shortName>
    </alternativeName>
    <alternativeName>
        <fullName evidence="11">Isopentenyl-diphosphate:tRNA isopentenyltransferase</fullName>
        <shortName evidence="11">IPP transferase</shortName>
        <shortName evidence="11">IPPT</shortName>
        <shortName evidence="11">IPTase</shortName>
    </alternativeName>
</protein>
<evidence type="ECO:0000256" key="1">
    <source>
        <dbReference type="ARBA" id="ARBA00001946"/>
    </source>
</evidence>
<comment type="catalytic activity">
    <reaction evidence="10 11 12">
        <text>adenosine(37) in tRNA + dimethylallyl diphosphate = N(6)-dimethylallyladenosine(37) in tRNA + diphosphate</text>
        <dbReference type="Rhea" id="RHEA:26482"/>
        <dbReference type="Rhea" id="RHEA-COMP:10162"/>
        <dbReference type="Rhea" id="RHEA-COMP:10375"/>
        <dbReference type="ChEBI" id="CHEBI:33019"/>
        <dbReference type="ChEBI" id="CHEBI:57623"/>
        <dbReference type="ChEBI" id="CHEBI:74411"/>
        <dbReference type="ChEBI" id="CHEBI:74415"/>
        <dbReference type="EC" id="2.5.1.75"/>
    </reaction>
</comment>
<proteinExistence type="inferred from homology"/>
<dbReference type="Gene3D" id="1.10.287.890">
    <property type="entry name" value="Crystal structure of tRNA isopentenylpyrophosphate transferase (bh2366) domain"/>
    <property type="match status" value="1"/>
</dbReference>
<keyword evidence="9 11" id="KW-0460">Magnesium</keyword>
<gene>
    <name evidence="11 15" type="primary">miaA</name>
    <name evidence="15" type="ORF">CAV_0197</name>
</gene>
<dbReference type="Proteomes" id="UP000201169">
    <property type="component" value="Chromosome"/>
</dbReference>
<dbReference type="InterPro" id="IPR027417">
    <property type="entry name" value="P-loop_NTPase"/>
</dbReference>
<comment type="subunit">
    <text evidence="4 11">Monomer.</text>
</comment>
<evidence type="ECO:0000256" key="12">
    <source>
        <dbReference type="RuleBase" id="RU003783"/>
    </source>
</evidence>
<comment type="caution">
    <text evidence="11">Lacks conserved residue(s) required for the propagation of feature annotation.</text>
</comment>
<keyword evidence="8 11" id="KW-0067">ATP-binding</keyword>
<reference evidence="15 16" key="1">
    <citation type="submission" date="2017-07" db="EMBL/GenBank/DDBJ databases">
        <title>Analysis of two Campylobacter avium genomes and identification of a novel hippuricase gene.</title>
        <authorList>
            <person name="Miller W.G."/>
            <person name="Chapman M.H."/>
            <person name="Yee E."/>
            <person name="Revez J."/>
            <person name="Bono J.L."/>
            <person name="Rossi M."/>
        </authorList>
    </citation>
    <scope>NUCLEOTIDE SEQUENCE [LARGE SCALE GENOMIC DNA]</scope>
    <source>
        <strain evidence="15 16">LMG 24591</strain>
    </source>
</reference>
<feature type="region of interest" description="Interaction with substrate tRNA" evidence="11">
    <location>
        <begin position="34"/>
        <end position="37"/>
    </location>
</feature>
<dbReference type="RefSeq" id="WP_094324663.1">
    <property type="nucleotide sequence ID" value="NZ_CP022347.1"/>
</dbReference>
<dbReference type="HAMAP" id="MF_00185">
    <property type="entry name" value="IPP_trans"/>
    <property type="match status" value="1"/>
</dbReference>
<dbReference type="GO" id="GO:0052381">
    <property type="term" value="F:tRNA dimethylallyltransferase activity"/>
    <property type="evidence" value="ECO:0007669"/>
    <property type="project" value="UniProtKB-UniRule"/>
</dbReference>
<evidence type="ECO:0000256" key="9">
    <source>
        <dbReference type="ARBA" id="ARBA00022842"/>
    </source>
</evidence>
<dbReference type="KEGG" id="cavi:CAV_0197"/>
<evidence type="ECO:0000256" key="13">
    <source>
        <dbReference type="RuleBase" id="RU003784"/>
    </source>
</evidence>
<evidence type="ECO:0000256" key="6">
    <source>
        <dbReference type="ARBA" id="ARBA00022694"/>
    </source>
</evidence>
<keyword evidence="5 11" id="KW-0808">Transferase</keyword>
<dbReference type="EC" id="2.5.1.75" evidence="11"/>
<feature type="binding site" evidence="11">
    <location>
        <begin position="11"/>
        <end position="16"/>
    </location>
    <ligand>
        <name>substrate</name>
    </ligand>
</feature>
<comment type="cofactor">
    <cofactor evidence="1 11">
        <name>Mg(2+)</name>
        <dbReference type="ChEBI" id="CHEBI:18420"/>
    </cofactor>
</comment>
<dbReference type="OrthoDB" id="9776390at2"/>
<name>A0A222MVE0_9BACT</name>
<dbReference type="Gene3D" id="3.40.50.300">
    <property type="entry name" value="P-loop containing nucleotide triphosphate hydrolases"/>
    <property type="match status" value="1"/>
</dbReference>
<keyword evidence="16" id="KW-1185">Reference proteome</keyword>
<evidence type="ECO:0000256" key="4">
    <source>
        <dbReference type="ARBA" id="ARBA00011245"/>
    </source>
</evidence>
<evidence type="ECO:0000256" key="3">
    <source>
        <dbReference type="ARBA" id="ARBA00005842"/>
    </source>
</evidence>
<keyword evidence="7 11" id="KW-0547">Nucleotide-binding</keyword>
<dbReference type="PANTHER" id="PTHR11088:SF60">
    <property type="entry name" value="TRNA DIMETHYLALLYLTRANSFERASE"/>
    <property type="match status" value="1"/>
</dbReference>
<dbReference type="NCBIfam" id="TIGR00174">
    <property type="entry name" value="miaA"/>
    <property type="match status" value="1"/>
</dbReference>
<evidence type="ECO:0000256" key="11">
    <source>
        <dbReference type="HAMAP-Rule" id="MF_00185"/>
    </source>
</evidence>
<organism evidence="15 16">
    <name type="scientific">Campylobacter avium LMG 24591</name>
    <dbReference type="NCBI Taxonomy" id="522484"/>
    <lineage>
        <taxon>Bacteria</taxon>
        <taxon>Pseudomonadati</taxon>
        <taxon>Campylobacterota</taxon>
        <taxon>Epsilonproteobacteria</taxon>
        <taxon>Campylobacterales</taxon>
        <taxon>Campylobacteraceae</taxon>
        <taxon>Campylobacter</taxon>
    </lineage>
</organism>
<dbReference type="AlphaFoldDB" id="A0A222MVE0"/>
<accession>A0A222MVE0</accession>
<dbReference type="GO" id="GO:0005524">
    <property type="term" value="F:ATP binding"/>
    <property type="evidence" value="ECO:0007669"/>
    <property type="project" value="UniProtKB-UniRule"/>
</dbReference>
<dbReference type="SUPFAM" id="SSF52540">
    <property type="entry name" value="P-loop containing nucleoside triphosphate hydrolases"/>
    <property type="match status" value="1"/>
</dbReference>
<evidence type="ECO:0000313" key="16">
    <source>
        <dbReference type="Proteomes" id="UP000201169"/>
    </source>
</evidence>
<dbReference type="PANTHER" id="PTHR11088">
    <property type="entry name" value="TRNA DIMETHYLALLYLTRANSFERASE"/>
    <property type="match status" value="1"/>
</dbReference>
<dbReference type="EMBL" id="CP022347">
    <property type="protein sequence ID" value="ASQ29869.1"/>
    <property type="molecule type" value="Genomic_DNA"/>
</dbReference>
<keyword evidence="6 11" id="KW-0819">tRNA processing</keyword>